<proteinExistence type="predicted"/>
<protein>
    <submittedName>
        <fullName evidence="1">Uncharacterized protein</fullName>
    </submittedName>
</protein>
<sequence length="78" mass="8618">ECVLYKEYEIKNGFMVCSTDLHALFKTEKSSGREPRSSEVACVVLSKVVAGHEPDRRAARAATELQKSTVSDNAILFV</sequence>
<keyword evidence="2" id="KW-1185">Reference proteome</keyword>
<gene>
    <name evidence="1" type="ORF">AVEN_220447_1</name>
</gene>
<comment type="caution">
    <text evidence="1">The sequence shown here is derived from an EMBL/GenBank/DDBJ whole genome shotgun (WGS) entry which is preliminary data.</text>
</comment>
<evidence type="ECO:0000313" key="1">
    <source>
        <dbReference type="EMBL" id="GBM99073.1"/>
    </source>
</evidence>
<dbReference type="Proteomes" id="UP000499080">
    <property type="component" value="Unassembled WGS sequence"/>
</dbReference>
<evidence type="ECO:0000313" key="2">
    <source>
        <dbReference type="Proteomes" id="UP000499080"/>
    </source>
</evidence>
<accession>A0A4Y2K8J5</accession>
<dbReference type="EMBL" id="BGPR01113795">
    <property type="protein sequence ID" value="GBM99073.1"/>
    <property type="molecule type" value="Genomic_DNA"/>
</dbReference>
<feature type="non-terminal residue" evidence="1">
    <location>
        <position position="1"/>
    </location>
</feature>
<dbReference type="AlphaFoldDB" id="A0A4Y2K8J5"/>
<name>A0A4Y2K8J5_ARAVE</name>
<reference evidence="1 2" key="1">
    <citation type="journal article" date="2019" name="Sci. Rep.">
        <title>Orb-weaving spider Araneus ventricosus genome elucidates the spidroin gene catalogue.</title>
        <authorList>
            <person name="Kono N."/>
            <person name="Nakamura H."/>
            <person name="Ohtoshi R."/>
            <person name="Moran D.A.P."/>
            <person name="Shinohara A."/>
            <person name="Yoshida Y."/>
            <person name="Fujiwara M."/>
            <person name="Mori M."/>
            <person name="Tomita M."/>
            <person name="Arakawa K."/>
        </authorList>
    </citation>
    <scope>NUCLEOTIDE SEQUENCE [LARGE SCALE GENOMIC DNA]</scope>
</reference>
<organism evidence="1 2">
    <name type="scientific">Araneus ventricosus</name>
    <name type="common">Orbweaver spider</name>
    <name type="synonym">Epeira ventricosa</name>
    <dbReference type="NCBI Taxonomy" id="182803"/>
    <lineage>
        <taxon>Eukaryota</taxon>
        <taxon>Metazoa</taxon>
        <taxon>Ecdysozoa</taxon>
        <taxon>Arthropoda</taxon>
        <taxon>Chelicerata</taxon>
        <taxon>Arachnida</taxon>
        <taxon>Araneae</taxon>
        <taxon>Araneomorphae</taxon>
        <taxon>Entelegynae</taxon>
        <taxon>Araneoidea</taxon>
        <taxon>Araneidae</taxon>
        <taxon>Araneus</taxon>
    </lineage>
</organism>